<dbReference type="CDD" id="cd06464">
    <property type="entry name" value="ACD_sHsps-like"/>
    <property type="match status" value="1"/>
</dbReference>
<gene>
    <name evidence="6" type="ORF">K2173_027287</name>
</gene>
<evidence type="ECO:0000256" key="2">
    <source>
        <dbReference type="ARBA" id="ARBA00023016"/>
    </source>
</evidence>
<protein>
    <recommendedName>
        <fullName evidence="5">SHSP domain-containing protein</fullName>
    </recommendedName>
</protein>
<evidence type="ECO:0000256" key="4">
    <source>
        <dbReference type="RuleBase" id="RU003616"/>
    </source>
</evidence>
<feature type="domain" description="SHSP" evidence="5">
    <location>
        <begin position="104"/>
        <end position="211"/>
    </location>
</feature>
<keyword evidence="7" id="KW-1185">Reference proteome</keyword>
<reference evidence="6 7" key="1">
    <citation type="submission" date="2021-09" db="EMBL/GenBank/DDBJ databases">
        <title>Genomic insights and catalytic innovation underlie evolution of tropane alkaloids biosynthesis.</title>
        <authorList>
            <person name="Wang Y.-J."/>
            <person name="Tian T."/>
            <person name="Huang J.-P."/>
            <person name="Huang S.-X."/>
        </authorList>
    </citation>
    <scope>NUCLEOTIDE SEQUENCE [LARGE SCALE GENOMIC DNA]</scope>
    <source>
        <strain evidence="6">KIB-2018</strain>
        <tissue evidence="6">Leaf</tissue>
    </source>
</reference>
<keyword evidence="1" id="KW-0809">Transit peptide</keyword>
<dbReference type="Proteomes" id="UP001159364">
    <property type="component" value="Linkage Group LG02"/>
</dbReference>
<dbReference type="PANTHER" id="PTHR46991">
    <property type="entry name" value="23.5 KDA HEAT SHOCK PROTEIN, MITOCHONDRIAL"/>
    <property type="match status" value="1"/>
</dbReference>
<dbReference type="EMBL" id="JAIWQS010000002">
    <property type="protein sequence ID" value="KAJ8772110.1"/>
    <property type="molecule type" value="Genomic_DNA"/>
</dbReference>
<name>A0AAV8U243_9ROSI</name>
<dbReference type="PROSITE" id="PS01031">
    <property type="entry name" value="SHSP"/>
    <property type="match status" value="1"/>
</dbReference>
<sequence>MASSIGLKKLVSSNLVQNLRLIRPAATAPSLSRFFNANAVREFDDGEDERSIDVDRRSGSGLPRRRGDLFADVFDPFSPTRTLSQLLNTMDQFMDNPFLTLPRGMGAGTRRGWEARETDDALNLRIDMPGLDKENVKVAVEQNTLVIKGEGPKEFEDDEESGRRYSSRIDLPEKIYNTSQIKAEMKNGVLKVTVPKVKEEERVDAVQVKVE</sequence>
<dbReference type="Pfam" id="PF00011">
    <property type="entry name" value="HSP20"/>
    <property type="match status" value="1"/>
</dbReference>
<comment type="caution">
    <text evidence="6">The sequence shown here is derived from an EMBL/GenBank/DDBJ whole genome shotgun (WGS) entry which is preliminary data.</text>
</comment>
<dbReference type="PANTHER" id="PTHR46991:SF11">
    <property type="entry name" value="SMALL HEAT SHOCK PROTEIN HSPF"/>
    <property type="match status" value="1"/>
</dbReference>
<comment type="similarity">
    <text evidence="3 4">Belongs to the small heat shock protein (HSP20) family.</text>
</comment>
<dbReference type="Gene3D" id="2.60.40.790">
    <property type="match status" value="1"/>
</dbReference>
<keyword evidence="2" id="KW-0346">Stress response</keyword>
<dbReference type="InterPro" id="IPR044656">
    <property type="entry name" value="HSP14.7/HSP23.5/HSP23.6-like"/>
</dbReference>
<evidence type="ECO:0000256" key="1">
    <source>
        <dbReference type="ARBA" id="ARBA00022946"/>
    </source>
</evidence>
<organism evidence="6 7">
    <name type="scientific">Erythroxylum novogranatense</name>
    <dbReference type="NCBI Taxonomy" id="1862640"/>
    <lineage>
        <taxon>Eukaryota</taxon>
        <taxon>Viridiplantae</taxon>
        <taxon>Streptophyta</taxon>
        <taxon>Embryophyta</taxon>
        <taxon>Tracheophyta</taxon>
        <taxon>Spermatophyta</taxon>
        <taxon>Magnoliopsida</taxon>
        <taxon>eudicotyledons</taxon>
        <taxon>Gunneridae</taxon>
        <taxon>Pentapetalae</taxon>
        <taxon>rosids</taxon>
        <taxon>fabids</taxon>
        <taxon>Malpighiales</taxon>
        <taxon>Erythroxylaceae</taxon>
        <taxon>Erythroxylum</taxon>
    </lineage>
</organism>
<evidence type="ECO:0000259" key="5">
    <source>
        <dbReference type="PROSITE" id="PS01031"/>
    </source>
</evidence>
<dbReference type="InterPro" id="IPR008978">
    <property type="entry name" value="HSP20-like_chaperone"/>
</dbReference>
<dbReference type="InterPro" id="IPR002068">
    <property type="entry name" value="A-crystallin/Hsp20_dom"/>
</dbReference>
<dbReference type="SUPFAM" id="SSF49764">
    <property type="entry name" value="HSP20-like chaperones"/>
    <property type="match status" value="1"/>
</dbReference>
<accession>A0AAV8U243</accession>
<evidence type="ECO:0000313" key="7">
    <source>
        <dbReference type="Proteomes" id="UP001159364"/>
    </source>
</evidence>
<dbReference type="AlphaFoldDB" id="A0AAV8U243"/>
<evidence type="ECO:0000256" key="3">
    <source>
        <dbReference type="PROSITE-ProRule" id="PRU00285"/>
    </source>
</evidence>
<evidence type="ECO:0000313" key="6">
    <source>
        <dbReference type="EMBL" id="KAJ8772110.1"/>
    </source>
</evidence>
<proteinExistence type="inferred from homology"/>